<dbReference type="Pfam" id="PF01370">
    <property type="entry name" value="Epimerase"/>
    <property type="match status" value="1"/>
</dbReference>
<dbReference type="STRING" id="994573.T472_0210245"/>
<dbReference type="SUPFAM" id="SSF51735">
    <property type="entry name" value="NAD(P)-binding Rossmann-fold domains"/>
    <property type="match status" value="1"/>
</dbReference>
<dbReference type="PATRIC" id="fig|994573.3.peg.1908"/>
<gene>
    <name evidence="3" type="ORF">T472_0210245</name>
</gene>
<evidence type="ECO:0000313" key="4">
    <source>
        <dbReference type="Proteomes" id="UP000017747"/>
    </source>
</evidence>
<dbReference type="InterPro" id="IPR001509">
    <property type="entry name" value="Epimerase_deHydtase"/>
</dbReference>
<name>V7I611_9CLOT</name>
<dbReference type="OrthoDB" id="142826at2"/>
<evidence type="ECO:0000256" key="1">
    <source>
        <dbReference type="ARBA" id="ARBA00007637"/>
    </source>
</evidence>
<organism evidence="3 4">
    <name type="scientific">Youngiibacter fragilis 232.1</name>
    <dbReference type="NCBI Taxonomy" id="994573"/>
    <lineage>
        <taxon>Bacteria</taxon>
        <taxon>Bacillati</taxon>
        <taxon>Bacillota</taxon>
        <taxon>Clostridia</taxon>
        <taxon>Eubacteriales</taxon>
        <taxon>Clostridiaceae</taxon>
        <taxon>Youngiibacter</taxon>
    </lineage>
</organism>
<reference evidence="3 4" key="1">
    <citation type="journal article" date="2014" name="Genome Announc.">
        <title>Genome Sequence of Youngiibacter fragilis, the Type Strain of the Genus Youngiibacter.</title>
        <authorList>
            <person name="Wawrik C.B."/>
            <person name="Callaghan A.V."/>
            <person name="Stamps B.W."/>
            <person name="Wawrik B."/>
        </authorList>
    </citation>
    <scope>NUCLEOTIDE SEQUENCE [LARGE SCALE GENOMIC DNA]</scope>
    <source>
        <strain evidence="3 4">232.1</strain>
    </source>
</reference>
<evidence type="ECO:0000313" key="3">
    <source>
        <dbReference type="EMBL" id="ETA80736.1"/>
    </source>
</evidence>
<feature type="domain" description="NAD-dependent epimerase/dehydratase" evidence="2">
    <location>
        <begin position="5"/>
        <end position="241"/>
    </location>
</feature>
<sequence length="315" mass="35999">MKYTLILGGAGFIGSNLIHEYVKQDRKVISLNREQPDNGNLSGIRDKVVSIAGDLDDAVLLNRIFREYEVEEVVHLVSGLLPASSFDDYLREYDEVIIPTMKLIRTMKENNVRKLIFLSSGGTVYGSYKESGYYSEEDPLRPINYYGLSKCSLEEHIRLEGRKGNIEYLIVRPSNPFGRFQNLYGKQGLVAVILGKYLTGKEVEIWGDGSVSRDYIPIEYLCRCIIGLSRMNAWNETFNIGSGTGVSVNELLKTIEEALDINLKVRYKDARRVDSDKVVLNIDKLRSYVEVEKIDLGKSIQNFYRQILERENDKR</sequence>
<comment type="similarity">
    <text evidence="1">Belongs to the NAD(P)-dependent epimerase/dehydratase family.</text>
</comment>
<accession>V7I611</accession>
<dbReference type="Gene3D" id="3.40.50.720">
    <property type="entry name" value="NAD(P)-binding Rossmann-like Domain"/>
    <property type="match status" value="1"/>
</dbReference>
<evidence type="ECO:0000259" key="2">
    <source>
        <dbReference type="Pfam" id="PF01370"/>
    </source>
</evidence>
<dbReference type="PANTHER" id="PTHR43000">
    <property type="entry name" value="DTDP-D-GLUCOSE 4,6-DEHYDRATASE-RELATED"/>
    <property type="match status" value="1"/>
</dbReference>
<dbReference type="EMBL" id="AXUN02000174">
    <property type="protein sequence ID" value="ETA80736.1"/>
    <property type="molecule type" value="Genomic_DNA"/>
</dbReference>
<protein>
    <submittedName>
        <fullName evidence="3">Epimerase</fullName>
    </submittedName>
</protein>
<keyword evidence="4" id="KW-1185">Reference proteome</keyword>
<dbReference type="RefSeq" id="WP_023386429.1">
    <property type="nucleotide sequence ID" value="NZ_AXUN02000174.1"/>
</dbReference>
<dbReference type="AlphaFoldDB" id="V7I611"/>
<comment type="caution">
    <text evidence="3">The sequence shown here is derived from an EMBL/GenBank/DDBJ whole genome shotgun (WGS) entry which is preliminary data.</text>
</comment>
<dbReference type="InterPro" id="IPR036291">
    <property type="entry name" value="NAD(P)-bd_dom_sf"/>
</dbReference>
<dbReference type="Proteomes" id="UP000017747">
    <property type="component" value="Unassembled WGS sequence"/>
</dbReference>
<proteinExistence type="inferred from homology"/>
<dbReference type="eggNOG" id="COG0451">
    <property type="taxonomic scope" value="Bacteria"/>
</dbReference>
<dbReference type="Gene3D" id="3.90.25.10">
    <property type="entry name" value="UDP-galactose 4-epimerase, domain 1"/>
    <property type="match status" value="1"/>
</dbReference>